<evidence type="ECO:0000256" key="1">
    <source>
        <dbReference type="SAM" id="MobiDB-lite"/>
    </source>
</evidence>
<dbReference type="RefSeq" id="WP_234515510.1">
    <property type="nucleotide sequence ID" value="NZ_BAAAUF010000064.1"/>
</dbReference>
<sequence>MSAPRPAPRNRPAPDTATVVIRWACFTCALVPVVLVWSGTSVAGAISATLGLAAVTWACRALLRQCERGAARSAGEDRPSRPVRSGAAGAGARRGGRNGGANTPVD</sequence>
<keyword evidence="4" id="KW-1185">Reference proteome</keyword>
<comment type="caution">
    <text evidence="3">The sequence shown here is derived from an EMBL/GenBank/DDBJ whole genome shotgun (WGS) entry which is preliminary data.</text>
</comment>
<proteinExistence type="predicted"/>
<organism evidence="3 4">
    <name type="scientific">Streptomyces glomeratus</name>
    <dbReference type="NCBI Taxonomy" id="284452"/>
    <lineage>
        <taxon>Bacteria</taxon>
        <taxon>Bacillati</taxon>
        <taxon>Actinomycetota</taxon>
        <taxon>Actinomycetes</taxon>
        <taxon>Kitasatosporales</taxon>
        <taxon>Streptomycetaceae</taxon>
        <taxon>Streptomyces</taxon>
    </lineage>
</organism>
<reference evidence="4" key="1">
    <citation type="journal article" date="2019" name="Int. J. Syst. Evol. Microbiol.">
        <title>The Global Catalogue of Microorganisms (GCM) 10K type strain sequencing project: providing services to taxonomists for standard genome sequencing and annotation.</title>
        <authorList>
            <consortium name="The Broad Institute Genomics Platform"/>
            <consortium name="The Broad Institute Genome Sequencing Center for Infectious Disease"/>
            <person name="Wu L."/>
            <person name="Ma J."/>
        </authorList>
    </citation>
    <scope>NUCLEOTIDE SEQUENCE [LARGE SCALE GENOMIC DNA]</scope>
    <source>
        <strain evidence="4">JCM 9091</strain>
    </source>
</reference>
<feature type="transmembrane region" description="Helical" evidence="2">
    <location>
        <begin position="20"/>
        <end position="37"/>
    </location>
</feature>
<feature type="compositionally biased region" description="Gly residues" evidence="1">
    <location>
        <begin position="88"/>
        <end position="99"/>
    </location>
</feature>
<feature type="region of interest" description="Disordered" evidence="1">
    <location>
        <begin position="70"/>
        <end position="106"/>
    </location>
</feature>
<name>A0ABP6M006_9ACTN</name>
<evidence type="ECO:0000313" key="3">
    <source>
        <dbReference type="EMBL" id="GAA3068748.1"/>
    </source>
</evidence>
<evidence type="ECO:0008006" key="5">
    <source>
        <dbReference type="Google" id="ProtNLM"/>
    </source>
</evidence>
<keyword evidence="2" id="KW-0812">Transmembrane</keyword>
<feature type="compositionally biased region" description="Basic and acidic residues" evidence="1">
    <location>
        <begin position="70"/>
        <end position="80"/>
    </location>
</feature>
<dbReference type="EMBL" id="BAAAUF010000064">
    <property type="protein sequence ID" value="GAA3068748.1"/>
    <property type="molecule type" value="Genomic_DNA"/>
</dbReference>
<keyword evidence="2" id="KW-0472">Membrane</keyword>
<evidence type="ECO:0000313" key="4">
    <source>
        <dbReference type="Proteomes" id="UP001501532"/>
    </source>
</evidence>
<protein>
    <recommendedName>
        <fullName evidence="5">DUF3040 domain-containing protein</fullName>
    </recommendedName>
</protein>
<dbReference type="Proteomes" id="UP001501532">
    <property type="component" value="Unassembled WGS sequence"/>
</dbReference>
<feature type="transmembrane region" description="Helical" evidence="2">
    <location>
        <begin position="43"/>
        <end position="63"/>
    </location>
</feature>
<gene>
    <name evidence="3" type="ORF">GCM10010448_59960</name>
</gene>
<keyword evidence="2" id="KW-1133">Transmembrane helix</keyword>
<accession>A0ABP6M006</accession>
<evidence type="ECO:0000256" key="2">
    <source>
        <dbReference type="SAM" id="Phobius"/>
    </source>
</evidence>